<accession>A0ABR6D8L6</accession>
<name>A0ABR6D8L6_9HYPH</name>
<keyword evidence="1" id="KW-0472">Membrane</keyword>
<comment type="caution">
    <text evidence="2">The sequence shown here is derived from an EMBL/GenBank/DDBJ whole genome shotgun (WGS) entry which is preliminary data.</text>
</comment>
<sequence>MSMLVRPDNSLMKSLRTMKREEKILLEADMIVFAGIFSAMAGFGLLLGLGAIEYPVAPHISSYGWALFVNAAAICGLLLFNLYHRHSQRLH</sequence>
<proteinExistence type="predicted"/>
<keyword evidence="1" id="KW-0812">Transmembrane</keyword>
<evidence type="ECO:0000256" key="1">
    <source>
        <dbReference type="SAM" id="Phobius"/>
    </source>
</evidence>
<protein>
    <submittedName>
        <fullName evidence="2">Uncharacterized protein</fullName>
    </submittedName>
</protein>
<keyword evidence="3" id="KW-1185">Reference proteome</keyword>
<reference evidence="2 3" key="1">
    <citation type="submission" date="2020-08" db="EMBL/GenBank/DDBJ databases">
        <title>Genomic Encyclopedia of Type Strains, Phase IV (KMG-IV): sequencing the most valuable type-strain genomes for metagenomic binning, comparative biology and taxonomic classification.</title>
        <authorList>
            <person name="Goeker M."/>
        </authorList>
    </citation>
    <scope>NUCLEOTIDE SEQUENCE [LARGE SCALE GENOMIC DNA]</scope>
    <source>
        <strain evidence="2 3">DSM 5686</strain>
    </source>
</reference>
<organism evidence="2 3">
    <name type="scientific">Methylobacterium fujisawaense</name>
    <dbReference type="NCBI Taxonomy" id="107400"/>
    <lineage>
        <taxon>Bacteria</taxon>
        <taxon>Pseudomonadati</taxon>
        <taxon>Pseudomonadota</taxon>
        <taxon>Alphaproteobacteria</taxon>
        <taxon>Hyphomicrobiales</taxon>
        <taxon>Methylobacteriaceae</taxon>
        <taxon>Methylobacterium</taxon>
    </lineage>
</organism>
<keyword evidence="1" id="KW-1133">Transmembrane helix</keyword>
<feature type="transmembrane region" description="Helical" evidence="1">
    <location>
        <begin position="63"/>
        <end position="83"/>
    </location>
</feature>
<evidence type="ECO:0000313" key="2">
    <source>
        <dbReference type="EMBL" id="MBA9062303.1"/>
    </source>
</evidence>
<dbReference type="Proteomes" id="UP000565455">
    <property type="component" value="Unassembled WGS sequence"/>
</dbReference>
<dbReference type="EMBL" id="JACJIM010000002">
    <property type="protein sequence ID" value="MBA9062303.1"/>
    <property type="molecule type" value="Genomic_DNA"/>
</dbReference>
<dbReference type="RefSeq" id="WP_182591746.1">
    <property type="nucleotide sequence ID" value="NZ_JACJIM010000002.1"/>
</dbReference>
<dbReference type="GeneID" id="96603408"/>
<gene>
    <name evidence="2" type="ORF">GGQ91_001680</name>
</gene>
<feature type="transmembrane region" description="Helical" evidence="1">
    <location>
        <begin position="24"/>
        <end position="51"/>
    </location>
</feature>
<evidence type="ECO:0000313" key="3">
    <source>
        <dbReference type="Proteomes" id="UP000565455"/>
    </source>
</evidence>